<accession>A0A6B8RE36</accession>
<keyword evidence="1" id="KW-0223">Dioxygenase</keyword>
<proteinExistence type="predicted"/>
<evidence type="ECO:0000313" key="2">
    <source>
        <dbReference type="Proteomes" id="UP000426246"/>
    </source>
</evidence>
<dbReference type="Gene3D" id="2.60.120.620">
    <property type="entry name" value="q2cbj1_9rhob like domain"/>
    <property type="match status" value="1"/>
</dbReference>
<name>A0A6B8RE36_9BACL</name>
<dbReference type="KEGG" id="ppsc:EHS13_02180"/>
<keyword evidence="2" id="KW-1185">Reference proteome</keyword>
<dbReference type="Pfam" id="PF05721">
    <property type="entry name" value="PhyH"/>
    <property type="match status" value="1"/>
</dbReference>
<dbReference type="GO" id="GO:0016706">
    <property type="term" value="F:2-oxoglutarate-dependent dioxygenase activity"/>
    <property type="evidence" value="ECO:0007669"/>
    <property type="project" value="UniProtKB-ARBA"/>
</dbReference>
<protein>
    <submittedName>
        <fullName evidence="1">Phytanoyl-CoA dioxygenase</fullName>
    </submittedName>
</protein>
<dbReference type="AlphaFoldDB" id="A0A6B8RE36"/>
<reference evidence="2" key="1">
    <citation type="submission" date="2018-11" db="EMBL/GenBank/DDBJ databases">
        <title>Complete genome sequence of Paenibacillus sp. ML311-T8.</title>
        <authorList>
            <person name="Nam Y.-D."/>
            <person name="Kang J."/>
            <person name="Chung W.-H."/>
            <person name="Park Y.S."/>
        </authorList>
    </citation>
    <scope>NUCLEOTIDE SEQUENCE [LARGE SCALE GENOMIC DNA]</scope>
    <source>
        <strain evidence="2">ML311-T8</strain>
    </source>
</reference>
<dbReference type="Proteomes" id="UP000426246">
    <property type="component" value="Chromosome"/>
</dbReference>
<dbReference type="SUPFAM" id="SSF51197">
    <property type="entry name" value="Clavaminate synthase-like"/>
    <property type="match status" value="1"/>
</dbReference>
<organism evidence="1 2">
    <name type="scientific">Paenibacillus psychroresistens</name>
    <dbReference type="NCBI Taxonomy" id="1778678"/>
    <lineage>
        <taxon>Bacteria</taxon>
        <taxon>Bacillati</taxon>
        <taxon>Bacillota</taxon>
        <taxon>Bacilli</taxon>
        <taxon>Bacillales</taxon>
        <taxon>Paenibacillaceae</taxon>
        <taxon>Paenibacillus</taxon>
    </lineage>
</organism>
<dbReference type="PANTHER" id="PTHR20883:SF48">
    <property type="entry name" value="ECTOINE DIOXYGENASE"/>
    <property type="match status" value="1"/>
</dbReference>
<evidence type="ECO:0000313" key="1">
    <source>
        <dbReference type="EMBL" id="QGQ93795.1"/>
    </source>
</evidence>
<dbReference type="InterPro" id="IPR008775">
    <property type="entry name" value="Phytyl_CoA_dOase-like"/>
</dbReference>
<dbReference type="PANTHER" id="PTHR20883">
    <property type="entry name" value="PHYTANOYL-COA DIOXYGENASE DOMAIN CONTAINING 1"/>
    <property type="match status" value="1"/>
</dbReference>
<dbReference type="EMBL" id="CP034235">
    <property type="protein sequence ID" value="QGQ93795.1"/>
    <property type="molecule type" value="Genomic_DNA"/>
</dbReference>
<dbReference type="GO" id="GO:0005506">
    <property type="term" value="F:iron ion binding"/>
    <property type="evidence" value="ECO:0007669"/>
    <property type="project" value="UniProtKB-ARBA"/>
</dbReference>
<sequence>MFIMNNIQEDILSIQEALAALGVFEDTLSTVEKRALDEQGYIVLPNAIEEKWFIRLRESYEELMHKEGQNAGKEVHQEKGTRRLADLINKGEVFDGIYTHPQVLAAVNHIIGREFKVSATNGRDAIPGEGHQALHQDWGQSRTKNEPFHVAISLWMLDDFTTENGATRVVPGSHLWEGSVKDHVDPLATHPQEVLLTGKAGSIAVMNSHLWHGGTSNRTQGNRRALHPYYTAREFPQQQNMQEYIRKSTFDRISPAARYLLDVK</sequence>
<keyword evidence="1" id="KW-0560">Oxidoreductase</keyword>
<gene>
    <name evidence="1" type="ORF">EHS13_02180</name>
</gene>